<dbReference type="NCBIfam" id="TIGR01976">
    <property type="entry name" value="am_tr_V_VC1184"/>
    <property type="match status" value="1"/>
</dbReference>
<dbReference type="PANTHER" id="PTHR43586:SF21">
    <property type="entry name" value="PYRIDOXAL PHOSPHATE (PLP)-DEPENDENT ASPARTATE AMINOTRANSFERASE SUPERFAMILY"/>
    <property type="match status" value="1"/>
</dbReference>
<gene>
    <name evidence="2" type="ORF">A3K89_18955</name>
</gene>
<dbReference type="InterPro" id="IPR011340">
    <property type="entry name" value="Cys_dSase-rel"/>
</dbReference>
<accession>A0A177YJB0</accession>
<dbReference type="PANTHER" id="PTHR43586">
    <property type="entry name" value="CYSTEINE DESULFURASE"/>
    <property type="match status" value="1"/>
</dbReference>
<comment type="caution">
    <text evidence="2">The sequence shown here is derived from an EMBL/GenBank/DDBJ whole genome shotgun (WGS) entry which is preliminary data.</text>
</comment>
<dbReference type="InterPro" id="IPR015424">
    <property type="entry name" value="PyrdxlP-dep_Trfase"/>
</dbReference>
<dbReference type="Proteomes" id="UP000077519">
    <property type="component" value="Unassembled WGS sequence"/>
</dbReference>
<dbReference type="InterPro" id="IPR015421">
    <property type="entry name" value="PyrdxlP-dep_Trfase_major"/>
</dbReference>
<dbReference type="SUPFAM" id="SSF53383">
    <property type="entry name" value="PLP-dependent transferases"/>
    <property type="match status" value="1"/>
</dbReference>
<keyword evidence="2" id="KW-0032">Aminotransferase</keyword>
<name>A0A177YJB0_9NOCA</name>
<protein>
    <submittedName>
        <fullName evidence="2">Aminotransferase</fullName>
    </submittedName>
</protein>
<organism evidence="2 3">
    <name type="scientific">Rhodococcoides kyotonense</name>
    <dbReference type="NCBI Taxonomy" id="398843"/>
    <lineage>
        <taxon>Bacteria</taxon>
        <taxon>Bacillati</taxon>
        <taxon>Actinomycetota</taxon>
        <taxon>Actinomycetes</taxon>
        <taxon>Mycobacteriales</taxon>
        <taxon>Nocardiaceae</taxon>
        <taxon>Rhodococcoides</taxon>
    </lineage>
</organism>
<dbReference type="InterPro" id="IPR000192">
    <property type="entry name" value="Aminotrans_V_dom"/>
</dbReference>
<dbReference type="Gene3D" id="3.90.1150.10">
    <property type="entry name" value="Aspartate Aminotransferase, domain 1"/>
    <property type="match status" value="1"/>
</dbReference>
<reference evidence="2 3" key="1">
    <citation type="submission" date="2016-03" db="EMBL/GenBank/DDBJ databases">
        <title>Genome sequence of Rhodococcus kyotonensis KB10.</title>
        <authorList>
            <person name="Jeong H."/>
            <person name="Hong C.E."/>
            <person name="Jo S.H."/>
            <person name="Park J.M."/>
        </authorList>
    </citation>
    <scope>NUCLEOTIDE SEQUENCE [LARGE SCALE GENOMIC DNA]</scope>
    <source>
        <strain evidence="2 3">KB10</strain>
    </source>
</reference>
<dbReference type="Pfam" id="PF00266">
    <property type="entry name" value="Aminotran_5"/>
    <property type="match status" value="1"/>
</dbReference>
<dbReference type="EMBL" id="LVHI01000008">
    <property type="protein sequence ID" value="OAK55666.1"/>
    <property type="molecule type" value="Genomic_DNA"/>
</dbReference>
<dbReference type="AlphaFoldDB" id="A0A177YJB0"/>
<evidence type="ECO:0000313" key="3">
    <source>
        <dbReference type="Proteomes" id="UP000077519"/>
    </source>
</evidence>
<evidence type="ECO:0000313" key="2">
    <source>
        <dbReference type="EMBL" id="OAK55666.1"/>
    </source>
</evidence>
<keyword evidence="3" id="KW-1185">Reference proteome</keyword>
<dbReference type="RefSeq" id="WP_068423350.1">
    <property type="nucleotide sequence ID" value="NZ_LVHI01000008.1"/>
</dbReference>
<sequence>MGYDVARVRGSIPSLGDGWIHLDPQNGMQIPDRVSTAVSTAFRGSAPTHTSGHMSSRRSAGLLDAARAAIADLVGADPAGVVLGPDRATMLAWLAESLSSRLGLGTGLVLSRLDEEANVAPWLRIANRYGAQVRWAEVEIDTCELPSWQFEELITSTTRLVAMTAASPIVGSAPDVRVAADRVHAVGGLIVVDAAGAAPYAHVDIDELAADVVAVSAAAWGGPKVGALVFRDPGLLDRIPSMSLNPFAKGAERLEVSGHQYALLAGVVSSIDYLANLDEAATGTRRERLQLSIGSLQDYHDRLFDYLLRALGKLDHVMVLGDAPSRIPTLSFTVADTSAEKVAEHLAQNRIGTVSGIHSGSRLLDALGVNDEGGAVTIGLAPYTTRHEIDQLVKALAALR</sequence>
<dbReference type="InterPro" id="IPR015422">
    <property type="entry name" value="PyrdxlP-dep_Trfase_small"/>
</dbReference>
<dbReference type="GO" id="GO:0008483">
    <property type="term" value="F:transaminase activity"/>
    <property type="evidence" value="ECO:0007669"/>
    <property type="project" value="UniProtKB-KW"/>
</dbReference>
<feature type="domain" description="Aminotransferase class V" evidence="1">
    <location>
        <begin position="22"/>
        <end position="392"/>
    </location>
</feature>
<keyword evidence="2" id="KW-0808">Transferase</keyword>
<proteinExistence type="predicted"/>
<dbReference type="Gene3D" id="3.40.640.10">
    <property type="entry name" value="Type I PLP-dependent aspartate aminotransferase-like (Major domain)"/>
    <property type="match status" value="1"/>
</dbReference>
<evidence type="ECO:0000259" key="1">
    <source>
        <dbReference type="Pfam" id="PF00266"/>
    </source>
</evidence>